<sequence>MDDNVYVTLTDHISFAIERYKQGLNFKNALLWEIKRFYNHEFLIGKEALAIIKKRLDVVLPEDEAASIAMHIVNAELNSRNMNETLDITKMIQNILNIVKFHFNIELDEYSLHYERFITHLKFFAQRMISGKIIKDDDTNFCEMIKTQYKEAYSCAEKIKKYVLKDFNHELSDEEMMYLTVHIKRIIKED</sequence>
<reference evidence="3 4" key="1">
    <citation type="submission" date="2015-09" db="EMBL/GenBank/DDBJ databases">
        <authorList>
            <consortium name="Pathogen Informatics"/>
        </authorList>
    </citation>
    <scope>NUCLEOTIDE SEQUENCE [LARGE SCALE GENOMIC DNA]</scope>
    <source>
        <strain evidence="3 4">2789STDY5834855</strain>
    </source>
</reference>
<dbReference type="PANTHER" id="PTHR30185:SF15">
    <property type="entry name" value="CRYPTIC BETA-GLUCOSIDE BGL OPERON ANTITERMINATOR"/>
    <property type="match status" value="1"/>
</dbReference>
<dbReference type="PROSITE" id="PS00654">
    <property type="entry name" value="PRD_1"/>
    <property type="match status" value="1"/>
</dbReference>
<evidence type="ECO:0000313" key="4">
    <source>
        <dbReference type="Proteomes" id="UP000095558"/>
    </source>
</evidence>
<dbReference type="GO" id="GO:0003723">
    <property type="term" value="F:RNA binding"/>
    <property type="evidence" value="ECO:0007669"/>
    <property type="project" value="InterPro"/>
</dbReference>
<evidence type="ECO:0000256" key="1">
    <source>
        <dbReference type="ARBA" id="ARBA00022737"/>
    </source>
</evidence>
<dbReference type="EMBL" id="CYZV01000006">
    <property type="protein sequence ID" value="CUN78925.1"/>
    <property type="molecule type" value="Genomic_DNA"/>
</dbReference>
<dbReference type="InterPro" id="IPR001550">
    <property type="entry name" value="Transcrpt_antitermin_CS"/>
</dbReference>
<keyword evidence="1" id="KW-0677">Repeat</keyword>
<evidence type="ECO:0000259" key="2">
    <source>
        <dbReference type="PROSITE" id="PS51372"/>
    </source>
</evidence>
<proteinExistence type="predicted"/>
<feature type="domain" description="PRD" evidence="2">
    <location>
        <begin position="1"/>
        <end position="82"/>
    </location>
</feature>
<dbReference type="Gene3D" id="1.10.1790.10">
    <property type="entry name" value="PRD domain"/>
    <property type="match status" value="2"/>
</dbReference>
<dbReference type="Proteomes" id="UP000095558">
    <property type="component" value="Unassembled WGS sequence"/>
</dbReference>
<dbReference type="Pfam" id="PF00874">
    <property type="entry name" value="PRD"/>
    <property type="match status" value="2"/>
</dbReference>
<accession>A0A173ZUM5</accession>
<dbReference type="InterPro" id="IPR011608">
    <property type="entry name" value="PRD"/>
</dbReference>
<dbReference type="GO" id="GO:0045893">
    <property type="term" value="P:positive regulation of DNA-templated transcription"/>
    <property type="evidence" value="ECO:0007669"/>
    <property type="project" value="InterPro"/>
</dbReference>
<gene>
    <name evidence="3" type="primary">licT_1</name>
    <name evidence="3" type="ORF">ERS852470_00720</name>
</gene>
<dbReference type="PANTHER" id="PTHR30185">
    <property type="entry name" value="CRYPTIC BETA-GLUCOSIDE BGL OPERON ANTITERMINATOR"/>
    <property type="match status" value="1"/>
</dbReference>
<protein>
    <submittedName>
        <fullName evidence="3">Transcriptional antiterminator BglG</fullName>
    </submittedName>
</protein>
<organism evidence="3 4">
    <name type="scientific">Clostridium disporicum</name>
    <dbReference type="NCBI Taxonomy" id="84024"/>
    <lineage>
        <taxon>Bacteria</taxon>
        <taxon>Bacillati</taxon>
        <taxon>Bacillota</taxon>
        <taxon>Clostridia</taxon>
        <taxon>Eubacteriales</taxon>
        <taxon>Clostridiaceae</taxon>
        <taxon>Clostridium</taxon>
    </lineage>
</organism>
<dbReference type="InterPro" id="IPR036634">
    <property type="entry name" value="PRD_sf"/>
</dbReference>
<evidence type="ECO:0000313" key="3">
    <source>
        <dbReference type="EMBL" id="CUN78925.1"/>
    </source>
</evidence>
<dbReference type="InterPro" id="IPR050661">
    <property type="entry name" value="BglG_antiterminators"/>
</dbReference>
<dbReference type="SUPFAM" id="SSF63520">
    <property type="entry name" value="PTS-regulatory domain, PRD"/>
    <property type="match status" value="2"/>
</dbReference>
<name>A0A173ZUM5_9CLOT</name>
<feature type="domain" description="PRD" evidence="2">
    <location>
        <begin position="83"/>
        <end position="190"/>
    </location>
</feature>
<dbReference type="AlphaFoldDB" id="A0A173ZUM5"/>
<dbReference type="PROSITE" id="PS51372">
    <property type="entry name" value="PRD_2"/>
    <property type="match status" value="2"/>
</dbReference>